<protein>
    <recommendedName>
        <fullName evidence="3">Per a allergen</fullName>
    </recommendedName>
</protein>
<comment type="caution">
    <text evidence="1">The sequence shown here is derived from an EMBL/GenBank/DDBJ whole genome shotgun (WGS) entry which is preliminary data.</text>
</comment>
<gene>
    <name evidence="1" type="ORF">ANN_01648</name>
</gene>
<keyword evidence="2" id="KW-1185">Reference proteome</keyword>
<proteinExistence type="predicted"/>
<reference evidence="1 2" key="1">
    <citation type="journal article" date="2022" name="Allergy">
        <title>Genome assembly and annotation of Periplaneta americana reveal a comprehensive cockroach allergen profile.</title>
        <authorList>
            <person name="Wang L."/>
            <person name="Xiong Q."/>
            <person name="Saelim N."/>
            <person name="Wang L."/>
            <person name="Nong W."/>
            <person name="Wan A.T."/>
            <person name="Shi M."/>
            <person name="Liu X."/>
            <person name="Cao Q."/>
            <person name="Hui J.H.L."/>
            <person name="Sookrung N."/>
            <person name="Leung T.F."/>
            <person name="Tungtrongchitr A."/>
            <person name="Tsui S.K.W."/>
        </authorList>
    </citation>
    <scope>NUCLEOTIDE SEQUENCE [LARGE SCALE GENOMIC DNA]</scope>
    <source>
        <strain evidence="1">PWHHKU_190912</strain>
    </source>
</reference>
<accession>A0ABQ8TXI8</accession>
<evidence type="ECO:0000313" key="1">
    <source>
        <dbReference type="EMBL" id="KAJ4450229.1"/>
    </source>
</evidence>
<sequence length="111" mass="12450">MSPGSSAESYPAFAHIGLRENPGKTSTSKKIIDVREVYRGDMPKQKPSEALIGKYIDITAFRLVWFPAEIESLKYCPITSWTKKMAELAVDCISEANRQLSETKKSYSDKS</sequence>
<dbReference type="Proteomes" id="UP001148838">
    <property type="component" value="Unassembled WGS sequence"/>
</dbReference>
<organism evidence="1 2">
    <name type="scientific">Periplaneta americana</name>
    <name type="common">American cockroach</name>
    <name type="synonym">Blatta americana</name>
    <dbReference type="NCBI Taxonomy" id="6978"/>
    <lineage>
        <taxon>Eukaryota</taxon>
        <taxon>Metazoa</taxon>
        <taxon>Ecdysozoa</taxon>
        <taxon>Arthropoda</taxon>
        <taxon>Hexapoda</taxon>
        <taxon>Insecta</taxon>
        <taxon>Pterygota</taxon>
        <taxon>Neoptera</taxon>
        <taxon>Polyneoptera</taxon>
        <taxon>Dictyoptera</taxon>
        <taxon>Blattodea</taxon>
        <taxon>Blattoidea</taxon>
        <taxon>Blattidae</taxon>
        <taxon>Blattinae</taxon>
        <taxon>Periplaneta</taxon>
    </lineage>
</organism>
<dbReference type="EMBL" id="JAJSOF020000003">
    <property type="protein sequence ID" value="KAJ4450229.1"/>
    <property type="molecule type" value="Genomic_DNA"/>
</dbReference>
<evidence type="ECO:0008006" key="3">
    <source>
        <dbReference type="Google" id="ProtNLM"/>
    </source>
</evidence>
<evidence type="ECO:0000313" key="2">
    <source>
        <dbReference type="Proteomes" id="UP001148838"/>
    </source>
</evidence>
<name>A0ABQ8TXI8_PERAM</name>